<reference evidence="3" key="1">
    <citation type="submission" date="2018-06" db="EMBL/GenBank/DDBJ databases">
        <title>Genome assembly of Danube salmon.</title>
        <authorList>
            <person name="Macqueen D.J."/>
            <person name="Gundappa M.K."/>
        </authorList>
    </citation>
    <scope>NUCLEOTIDE SEQUENCE [LARGE SCALE GENOMIC DNA]</scope>
</reference>
<dbReference type="STRING" id="62062.ENSHHUP00000062806"/>
<keyword evidence="3" id="KW-1185">Reference proteome</keyword>
<feature type="domain" description="Exocyst complex component Sec3 PIP2-binding N-terminal" evidence="1">
    <location>
        <begin position="30"/>
        <end position="152"/>
    </location>
</feature>
<dbReference type="Ensembl" id="ENSHHUT00000064924.1">
    <property type="protein sequence ID" value="ENSHHUP00000062806.1"/>
    <property type="gene ID" value="ENSHHUG00000037109.1"/>
</dbReference>
<accession>A0A4W5PDX8</accession>
<evidence type="ECO:0000259" key="1">
    <source>
        <dbReference type="SMART" id="SM01313"/>
    </source>
</evidence>
<name>A0A4W5PDX8_9TELE</name>
<reference evidence="2" key="3">
    <citation type="submission" date="2025-09" db="UniProtKB">
        <authorList>
            <consortium name="Ensembl"/>
        </authorList>
    </citation>
    <scope>IDENTIFICATION</scope>
</reference>
<dbReference type="Proteomes" id="UP000314982">
    <property type="component" value="Unassembled WGS sequence"/>
</dbReference>
<reference evidence="2" key="2">
    <citation type="submission" date="2025-08" db="UniProtKB">
        <authorList>
            <consortium name="Ensembl"/>
        </authorList>
    </citation>
    <scope>IDENTIFICATION</scope>
</reference>
<proteinExistence type="predicted"/>
<dbReference type="Pfam" id="PF15277">
    <property type="entry name" value="Sec3-PIP2_bind"/>
    <property type="match status" value="1"/>
</dbReference>
<dbReference type="GeneTree" id="ENSGT00940000162193"/>
<dbReference type="SMART" id="SM01313">
    <property type="entry name" value="Sec3-PIP2_bind"/>
    <property type="match status" value="1"/>
</dbReference>
<sequence>MSSLLKKEMQRMLFRPEGQKLQKFIEIHEATPGRHFLCVYVTKTKEVQLCVVRSQKSLYPGSDKLLNSQKFQNSGSKKKLKSQFCLSSCLEDSYLRTEVWLLQDLTLLDGRDPDVDDPCFLMHFSTVRSVTAFSCGAKYCMARALVALSDKHCGRPLTLVNYDLAYISPSSVYLNRGDCVVLMQICFYAANLVCLSLCPVPLD</sequence>
<dbReference type="AlphaFoldDB" id="A0A4W5PDX8"/>
<dbReference type="InterPro" id="IPR028258">
    <property type="entry name" value="Sec3-PIP2_bind"/>
</dbReference>
<evidence type="ECO:0000313" key="2">
    <source>
        <dbReference type="Ensembl" id="ENSHHUP00000062806.1"/>
    </source>
</evidence>
<evidence type="ECO:0000313" key="3">
    <source>
        <dbReference type="Proteomes" id="UP000314982"/>
    </source>
</evidence>
<protein>
    <submittedName>
        <fullName evidence="2">Exocyst complex component 1 like</fullName>
    </submittedName>
</protein>
<organism evidence="2 3">
    <name type="scientific">Hucho hucho</name>
    <name type="common">huchen</name>
    <dbReference type="NCBI Taxonomy" id="62062"/>
    <lineage>
        <taxon>Eukaryota</taxon>
        <taxon>Metazoa</taxon>
        <taxon>Chordata</taxon>
        <taxon>Craniata</taxon>
        <taxon>Vertebrata</taxon>
        <taxon>Euteleostomi</taxon>
        <taxon>Actinopterygii</taxon>
        <taxon>Neopterygii</taxon>
        <taxon>Teleostei</taxon>
        <taxon>Protacanthopterygii</taxon>
        <taxon>Salmoniformes</taxon>
        <taxon>Salmonidae</taxon>
        <taxon>Salmoninae</taxon>
        <taxon>Hucho</taxon>
    </lineage>
</organism>